<dbReference type="EMBL" id="CAJOBS010014071">
    <property type="protein sequence ID" value="CAF4953371.1"/>
    <property type="molecule type" value="Genomic_DNA"/>
</dbReference>
<reference evidence="1" key="1">
    <citation type="submission" date="2021-02" db="EMBL/GenBank/DDBJ databases">
        <authorList>
            <person name="Nowell W R."/>
        </authorList>
    </citation>
    <scope>NUCLEOTIDE SEQUENCE</scope>
</reference>
<feature type="non-terminal residue" evidence="1">
    <location>
        <position position="15"/>
    </location>
</feature>
<name>A0A821Y5C3_9BILA</name>
<evidence type="ECO:0000313" key="2">
    <source>
        <dbReference type="Proteomes" id="UP000663838"/>
    </source>
</evidence>
<organism evidence="1 2">
    <name type="scientific">Rotaria socialis</name>
    <dbReference type="NCBI Taxonomy" id="392032"/>
    <lineage>
        <taxon>Eukaryota</taxon>
        <taxon>Metazoa</taxon>
        <taxon>Spiralia</taxon>
        <taxon>Gnathifera</taxon>
        <taxon>Rotifera</taxon>
        <taxon>Eurotatoria</taxon>
        <taxon>Bdelloidea</taxon>
        <taxon>Philodinida</taxon>
        <taxon>Philodinidae</taxon>
        <taxon>Rotaria</taxon>
    </lineage>
</organism>
<comment type="caution">
    <text evidence="1">The sequence shown here is derived from an EMBL/GenBank/DDBJ whole genome shotgun (WGS) entry which is preliminary data.</text>
</comment>
<accession>A0A821Y5C3</accession>
<dbReference type="Proteomes" id="UP000663838">
    <property type="component" value="Unassembled WGS sequence"/>
</dbReference>
<gene>
    <name evidence="1" type="ORF">TOA249_LOCUS33972</name>
</gene>
<proteinExistence type="predicted"/>
<evidence type="ECO:0000313" key="1">
    <source>
        <dbReference type="EMBL" id="CAF4953371.1"/>
    </source>
</evidence>
<sequence length="15" mass="1545">MSSQPQLSGVGVAFH</sequence>
<protein>
    <submittedName>
        <fullName evidence="1">Uncharacterized protein</fullName>
    </submittedName>
</protein>